<protein>
    <submittedName>
        <fullName evidence="1">Uncharacterized protein</fullName>
    </submittedName>
</protein>
<comment type="caution">
    <text evidence="1">The sequence shown here is derived from an EMBL/GenBank/DDBJ whole genome shotgun (WGS) entry which is preliminary data.</text>
</comment>
<dbReference type="EMBL" id="JAPDFR010000006">
    <property type="protein sequence ID" value="KAK0385550.1"/>
    <property type="molecule type" value="Genomic_DNA"/>
</dbReference>
<sequence length="226" mass="24083">MAPSTPSLEPASPLYVFSAEFESMVQYASRGDRASFAQAYLDPIQALARSPAKPIIDGVVVGAILAPKVAKQLENALKPTGVRFLHVADFLARHFKSEVPHVKTLGLIGPKVTMRGAEDPDFVIRRLQASENGLRILVPESEASVDKINRGMMEEVARGAANVTAATKAMFVHEAKALVDRRGQAIILGSTGLGFVISQEDVGAGVPLMNAATMHAEGVTNWAIDP</sequence>
<dbReference type="InterPro" id="IPR001920">
    <property type="entry name" value="Asp/Glu_race"/>
</dbReference>
<evidence type="ECO:0000313" key="1">
    <source>
        <dbReference type="EMBL" id="KAK0385550.1"/>
    </source>
</evidence>
<name>A0AA39L6A4_SARSR</name>
<dbReference type="Proteomes" id="UP001175261">
    <property type="component" value="Unassembled WGS sequence"/>
</dbReference>
<dbReference type="Gene3D" id="3.40.50.1860">
    <property type="match status" value="2"/>
</dbReference>
<dbReference type="GO" id="GO:0016855">
    <property type="term" value="F:racemase and epimerase activity, acting on amino acids and derivatives"/>
    <property type="evidence" value="ECO:0007669"/>
    <property type="project" value="InterPro"/>
</dbReference>
<dbReference type="AlphaFoldDB" id="A0AA39L6A4"/>
<accession>A0AA39L6A4</accession>
<keyword evidence="2" id="KW-1185">Reference proteome</keyword>
<organism evidence="1 2">
    <name type="scientific">Sarocladium strictum</name>
    <name type="common">Black bundle disease fungus</name>
    <name type="synonym">Acremonium strictum</name>
    <dbReference type="NCBI Taxonomy" id="5046"/>
    <lineage>
        <taxon>Eukaryota</taxon>
        <taxon>Fungi</taxon>
        <taxon>Dikarya</taxon>
        <taxon>Ascomycota</taxon>
        <taxon>Pezizomycotina</taxon>
        <taxon>Sordariomycetes</taxon>
        <taxon>Hypocreomycetidae</taxon>
        <taxon>Hypocreales</taxon>
        <taxon>Sarocladiaceae</taxon>
        <taxon>Sarocladium</taxon>
    </lineage>
</organism>
<gene>
    <name evidence="1" type="ORF">NLU13_6729</name>
</gene>
<proteinExistence type="predicted"/>
<reference evidence="1" key="1">
    <citation type="submission" date="2022-10" db="EMBL/GenBank/DDBJ databases">
        <title>Determination and structural analysis of whole genome sequence of Sarocladium strictum F4-1.</title>
        <authorList>
            <person name="Hu L."/>
            <person name="Jiang Y."/>
        </authorList>
    </citation>
    <scope>NUCLEOTIDE SEQUENCE</scope>
    <source>
        <strain evidence="1">F4-1</strain>
    </source>
</reference>
<evidence type="ECO:0000313" key="2">
    <source>
        <dbReference type="Proteomes" id="UP001175261"/>
    </source>
</evidence>
<dbReference type="SUPFAM" id="SSF53681">
    <property type="entry name" value="Aspartate/glutamate racemase"/>
    <property type="match status" value="1"/>
</dbReference>